<dbReference type="AlphaFoldDB" id="A0ABD2NLN4"/>
<sequence>MNFEMKENYSCGDYYPHNSTMLPKRDQELLQQIEKPYQHFRNGLLKRRGTTTRRTSNVDHMFLVRKHSFKKTTSAVPNLYTPRFYEEFVPSERVTPKFHC</sequence>
<name>A0ABD2NLN4_9CUCU</name>
<proteinExistence type="predicted"/>
<comment type="caution">
    <text evidence="1">The sequence shown here is derived from an EMBL/GenBank/DDBJ whole genome shotgun (WGS) entry which is preliminary data.</text>
</comment>
<dbReference type="EMBL" id="JABFTP020000124">
    <property type="protein sequence ID" value="KAL3279221.1"/>
    <property type="molecule type" value="Genomic_DNA"/>
</dbReference>
<gene>
    <name evidence="1" type="ORF">HHI36_016734</name>
</gene>
<keyword evidence="2" id="KW-1185">Reference proteome</keyword>
<evidence type="ECO:0000313" key="2">
    <source>
        <dbReference type="Proteomes" id="UP001516400"/>
    </source>
</evidence>
<accession>A0ABD2NLN4</accession>
<reference evidence="1 2" key="1">
    <citation type="journal article" date="2021" name="BMC Biol.">
        <title>Horizontally acquired antibacterial genes associated with adaptive radiation of ladybird beetles.</title>
        <authorList>
            <person name="Li H.S."/>
            <person name="Tang X.F."/>
            <person name="Huang Y.H."/>
            <person name="Xu Z.Y."/>
            <person name="Chen M.L."/>
            <person name="Du X.Y."/>
            <person name="Qiu B.Y."/>
            <person name="Chen P.T."/>
            <person name="Zhang W."/>
            <person name="Slipinski A."/>
            <person name="Escalona H.E."/>
            <person name="Waterhouse R.M."/>
            <person name="Zwick A."/>
            <person name="Pang H."/>
        </authorList>
    </citation>
    <scope>NUCLEOTIDE SEQUENCE [LARGE SCALE GENOMIC DNA]</scope>
    <source>
        <strain evidence="1">SYSU2018</strain>
    </source>
</reference>
<protein>
    <submittedName>
        <fullName evidence="1">Uncharacterized protein</fullName>
    </submittedName>
</protein>
<evidence type="ECO:0000313" key="1">
    <source>
        <dbReference type="EMBL" id="KAL3279221.1"/>
    </source>
</evidence>
<dbReference type="Proteomes" id="UP001516400">
    <property type="component" value="Unassembled WGS sequence"/>
</dbReference>
<organism evidence="1 2">
    <name type="scientific">Cryptolaemus montrouzieri</name>
    <dbReference type="NCBI Taxonomy" id="559131"/>
    <lineage>
        <taxon>Eukaryota</taxon>
        <taxon>Metazoa</taxon>
        <taxon>Ecdysozoa</taxon>
        <taxon>Arthropoda</taxon>
        <taxon>Hexapoda</taxon>
        <taxon>Insecta</taxon>
        <taxon>Pterygota</taxon>
        <taxon>Neoptera</taxon>
        <taxon>Endopterygota</taxon>
        <taxon>Coleoptera</taxon>
        <taxon>Polyphaga</taxon>
        <taxon>Cucujiformia</taxon>
        <taxon>Coccinelloidea</taxon>
        <taxon>Coccinellidae</taxon>
        <taxon>Scymninae</taxon>
        <taxon>Scymnini</taxon>
        <taxon>Cryptolaemus</taxon>
    </lineage>
</organism>